<evidence type="ECO:0000256" key="2">
    <source>
        <dbReference type="SAM" id="Phobius"/>
    </source>
</evidence>
<dbReference type="Proteomes" id="UP000199032">
    <property type="component" value="Unassembled WGS sequence"/>
</dbReference>
<dbReference type="GO" id="GO:0004197">
    <property type="term" value="F:cysteine-type endopeptidase activity"/>
    <property type="evidence" value="ECO:0007669"/>
    <property type="project" value="InterPro"/>
</dbReference>
<dbReference type="Gene3D" id="3.40.50.1460">
    <property type="match status" value="1"/>
</dbReference>
<feature type="transmembrane region" description="Helical" evidence="2">
    <location>
        <begin position="12"/>
        <end position="32"/>
    </location>
</feature>
<keyword evidence="5" id="KW-1185">Reference proteome</keyword>
<proteinExistence type="predicted"/>
<dbReference type="EMBL" id="CZQA01000010">
    <property type="protein sequence ID" value="CUS37979.1"/>
    <property type="molecule type" value="Genomic_DNA"/>
</dbReference>
<evidence type="ECO:0000313" key="5">
    <source>
        <dbReference type="Proteomes" id="UP000199032"/>
    </source>
</evidence>
<dbReference type="Pfam" id="PF00656">
    <property type="entry name" value="Peptidase_C14"/>
    <property type="match status" value="1"/>
</dbReference>
<dbReference type="AlphaFoldDB" id="A0A0S4LPW8"/>
<organism evidence="4 5">
    <name type="scientific">Candidatus Nitrospira nitrosa</name>
    <dbReference type="NCBI Taxonomy" id="1742972"/>
    <lineage>
        <taxon>Bacteria</taxon>
        <taxon>Pseudomonadati</taxon>
        <taxon>Nitrospirota</taxon>
        <taxon>Nitrospiria</taxon>
        <taxon>Nitrospirales</taxon>
        <taxon>Nitrospiraceae</taxon>
        <taxon>Nitrospira</taxon>
    </lineage>
</organism>
<dbReference type="GO" id="GO:0006508">
    <property type="term" value="P:proteolysis"/>
    <property type="evidence" value="ECO:0007669"/>
    <property type="project" value="InterPro"/>
</dbReference>
<dbReference type="STRING" id="1742972.COMA1_40350"/>
<reference evidence="4 5" key="1">
    <citation type="submission" date="2015-10" db="EMBL/GenBank/DDBJ databases">
        <authorList>
            <person name="Gilbert D.G."/>
        </authorList>
    </citation>
    <scope>NUCLEOTIDE SEQUENCE [LARGE SCALE GENOMIC DNA]</scope>
    <source>
        <strain evidence="4">COMA1</strain>
    </source>
</reference>
<evidence type="ECO:0000256" key="1">
    <source>
        <dbReference type="SAM" id="MobiDB-lite"/>
    </source>
</evidence>
<dbReference type="PROSITE" id="PS51257">
    <property type="entry name" value="PROKAR_LIPOPROTEIN"/>
    <property type="match status" value="1"/>
</dbReference>
<dbReference type="PROSITE" id="PS00018">
    <property type="entry name" value="EF_HAND_1"/>
    <property type="match status" value="1"/>
</dbReference>
<dbReference type="InterPro" id="IPR011600">
    <property type="entry name" value="Pept_C14_caspase"/>
</dbReference>
<feature type="region of interest" description="Disordered" evidence="1">
    <location>
        <begin position="198"/>
        <end position="231"/>
    </location>
</feature>
<protein>
    <submittedName>
        <fullName evidence="4">Ankyrin repeat-like protein</fullName>
    </submittedName>
</protein>
<keyword evidence="2" id="KW-0472">Membrane</keyword>
<keyword evidence="2" id="KW-0812">Transmembrane</keyword>
<dbReference type="InterPro" id="IPR018247">
    <property type="entry name" value="EF_Hand_1_Ca_BS"/>
</dbReference>
<evidence type="ECO:0000259" key="3">
    <source>
        <dbReference type="Pfam" id="PF00656"/>
    </source>
</evidence>
<name>A0A0S4LPW8_9BACT</name>
<evidence type="ECO:0000313" key="4">
    <source>
        <dbReference type="EMBL" id="CUS37979.1"/>
    </source>
</evidence>
<feature type="domain" description="Peptidase C14 caspase" evidence="3">
    <location>
        <begin position="386"/>
        <end position="594"/>
    </location>
</feature>
<sequence length="621" mass="67182">MTHDHRLSNRGILAGAWIGAVLLVLAGCATHLEFPPMGTPLSASAKLETSSALKDLTLRYTDTCGQLQEFPLGERLQEALQEGLHRTFDRVVSEGAESAGPPDHVVQVDLVDSSFDLNKEALYDRAPALIHLNAIARIYDRTGTLLRQTDIAVSRQERLRLEQISKNCDYIIGPFIQDTTIDFATRVALTAKQAAASHDALSSTEPTAPPSESLIVPPTLSPIRPEQPNGSAASSALRFKALLLDENSDLMFEGGEHIRVRVDVVNTGSTLVENASVSLTGTRLTLEQFPTTVLRIPPLQPGQTRSLEFVATLPLLAQPEQAEIRVIVEERSGAAAPPQTLSFTIAPTGTRGDDVDQVSTQASTVQHPAISVVAIGISSTLTQQIPSRTHAAHDAETVAKYFQTLGGVPSSNIALLTDRKATSAQIEKTLREWLPTRSTTDGIVIIYYSGQAMVSPRGEIMLVPYDGTKTPTSLYRLSALESVLARLHPQQAILIFDGKTSPIVDQTKTPPTPRWDLDGENTIRLIAVEGLATGIEDDAHRHGLFTYYLLRGLRGEADTNRDGKVTLGEMSGFVRQKVAWASKSQFGTTQRPQIIPLLKADDKATDLVLTTLPSLSASEAP</sequence>
<gene>
    <name evidence="4" type="ORF">COMA1_40350</name>
</gene>
<keyword evidence="2" id="KW-1133">Transmembrane helix</keyword>
<accession>A0A0S4LPW8</accession>
<feature type="compositionally biased region" description="Low complexity" evidence="1">
    <location>
        <begin position="200"/>
        <end position="214"/>
    </location>
</feature>
<dbReference type="OrthoDB" id="9759662at2"/>
<dbReference type="RefSeq" id="WP_141654376.1">
    <property type="nucleotide sequence ID" value="NZ_CZQA01000010.1"/>
</dbReference>